<feature type="signal peptide" evidence="1">
    <location>
        <begin position="1"/>
        <end position="21"/>
    </location>
</feature>
<dbReference type="STRING" id="1702214.AL399_06915"/>
<protein>
    <recommendedName>
        <fullName evidence="4">Type IV secretion protein Rhs</fullName>
    </recommendedName>
</protein>
<evidence type="ECO:0008006" key="4">
    <source>
        <dbReference type="Google" id="ProtNLM"/>
    </source>
</evidence>
<feature type="chain" id="PRO_5006212462" description="Type IV secretion protein Rhs" evidence="1">
    <location>
        <begin position="22"/>
        <end position="331"/>
    </location>
</feature>
<dbReference type="AlphaFoldDB" id="A0A0Q4B3P3"/>
<dbReference type="PATRIC" id="fig|1702214.3.peg.867"/>
<keyword evidence="1" id="KW-0732">Signal</keyword>
<gene>
    <name evidence="2" type="ORF">AL399_06915</name>
</gene>
<evidence type="ECO:0000256" key="1">
    <source>
        <dbReference type="SAM" id="SignalP"/>
    </source>
</evidence>
<dbReference type="Gene3D" id="2.180.10.10">
    <property type="entry name" value="RHS repeat-associated core"/>
    <property type="match status" value="2"/>
</dbReference>
<dbReference type="EMBL" id="LIIK01000034">
    <property type="protein sequence ID" value="KQM08514.1"/>
    <property type="molecule type" value="Genomic_DNA"/>
</dbReference>
<proteinExistence type="predicted"/>
<evidence type="ECO:0000313" key="3">
    <source>
        <dbReference type="Proteomes" id="UP000054172"/>
    </source>
</evidence>
<name>A0A0Q4B3P3_9BACT</name>
<dbReference type="Proteomes" id="UP000054172">
    <property type="component" value="Unassembled WGS sequence"/>
</dbReference>
<organism evidence="2 3">
    <name type="scientific">Candidatus [Bacteroides] periocalifornicus</name>
    <dbReference type="NCBI Taxonomy" id="1702214"/>
    <lineage>
        <taxon>Bacteria</taxon>
        <taxon>Pseudomonadati</taxon>
        <taxon>Bacteroidota</taxon>
    </lineage>
</organism>
<reference evidence="2" key="1">
    <citation type="submission" date="2015-08" db="EMBL/GenBank/DDBJ databases">
        <title>Candidatus Bacteriodes Periocalifornicus.</title>
        <authorList>
            <person name="McLean J.S."/>
            <person name="Kelley S."/>
        </authorList>
    </citation>
    <scope>NUCLEOTIDE SEQUENCE [LARGE SCALE GENOMIC DNA]</scope>
    <source>
        <strain evidence="2">12B</strain>
    </source>
</reference>
<comment type="caution">
    <text evidence="2">The sequence shown here is derived from an EMBL/GenBank/DDBJ whole genome shotgun (WGS) entry which is preliminary data.</text>
</comment>
<keyword evidence="3" id="KW-1185">Reference proteome</keyword>
<dbReference type="SUPFAM" id="SSF82185">
    <property type="entry name" value="Histone H3 K4-specific methyltransferase SET7/9 N-terminal domain"/>
    <property type="match status" value="1"/>
</dbReference>
<accession>A0A0Q4B3P3</accession>
<evidence type="ECO:0000313" key="2">
    <source>
        <dbReference type="EMBL" id="KQM08514.1"/>
    </source>
</evidence>
<sequence>MKRYVTLCVLLLALAYTPVLAQLDREAMERQRMRDNHIQESTQFTHKYTKSTPNAEGYKTCVTTYDTNGNPLSIVNYRANGDESSRHYYTYNAQGLKTEYRKEEAVAMGGKGKKVMKLFYKQQFTYDANGNKLQETGFDGTANYKITYSYLPNGRLSDITRYAADNTVNERWIYSYQGSKQIIRITPKNGKPHNVEKVYDDNGNLLTDTQFDADGKEGKRVEYTYDSKGRIATESEFYEGKLRNALRYVFNAKGQLVQVMQATPSGKEVVNSDYGYDKEGNLVREQWIDGEPSLISKKDSQFDSQGNMVKVDSYYAPYKYRVMYTYKYKKF</sequence>